<dbReference type="PANTHER" id="PTHR10367">
    <property type="entry name" value="MRNA-CAPPING ENZYME"/>
    <property type="match status" value="1"/>
</dbReference>
<organism evidence="5 6">
    <name type="scientific">Plasmodiophora brassicae</name>
    <name type="common">Clubroot disease agent</name>
    <dbReference type="NCBI Taxonomy" id="37360"/>
    <lineage>
        <taxon>Eukaryota</taxon>
        <taxon>Sar</taxon>
        <taxon>Rhizaria</taxon>
        <taxon>Endomyxa</taxon>
        <taxon>Phytomyxea</taxon>
        <taxon>Plasmodiophorida</taxon>
        <taxon>Plasmodiophoridae</taxon>
        <taxon>Plasmodiophora</taxon>
    </lineage>
</organism>
<reference evidence="5 6" key="1">
    <citation type="submission" date="2018-03" db="EMBL/GenBank/DDBJ databases">
        <authorList>
            <person name="Fogelqvist J."/>
        </authorList>
    </citation>
    <scope>NUCLEOTIDE SEQUENCE [LARGE SCALE GENOMIC DNA]</scope>
</reference>
<dbReference type="Proteomes" id="UP000290189">
    <property type="component" value="Unassembled WGS sequence"/>
</dbReference>
<feature type="domain" description="Tyrosine-protein phosphatase" evidence="3">
    <location>
        <begin position="47"/>
        <end position="200"/>
    </location>
</feature>
<evidence type="ECO:0000313" key="5">
    <source>
        <dbReference type="EMBL" id="SPQ94994.1"/>
    </source>
</evidence>
<gene>
    <name evidence="5" type="ORF">PLBR_LOCUS2209</name>
</gene>
<dbReference type="GO" id="GO:0006370">
    <property type="term" value="P:7-methylguanosine mRNA capping"/>
    <property type="evidence" value="ECO:0007669"/>
    <property type="project" value="TreeGrafter"/>
</dbReference>
<dbReference type="SMART" id="SM00404">
    <property type="entry name" value="PTPc_motif"/>
    <property type="match status" value="1"/>
</dbReference>
<sequence length="206" mass="23216">MWGARLMTRRGPNGSPGACWLRSSASTMASGVEKNIDKWFLIEDFGSPVEGTCLLPTKTLSRDPAHSHTVETFLTRNPTVTAIIDLSNETDNYEVAGRFSSVAHLKMSFESKVIPSRQHVADFIRLVQDNMPLDTDNGLIAVHCHYGFNRTGFLICSFLCEVLGLSPDEAIDRFRRARPPGIKHEHFIRELYNRRNTDIMPMYSVS</sequence>
<dbReference type="InterPro" id="IPR029021">
    <property type="entry name" value="Prot-tyrosine_phosphatase-like"/>
</dbReference>
<dbReference type="InterPro" id="IPR020422">
    <property type="entry name" value="TYR_PHOSPHATASE_DUAL_dom"/>
</dbReference>
<keyword evidence="1" id="KW-0378">Hydrolase</keyword>
<dbReference type="GO" id="GO:0004484">
    <property type="term" value="F:mRNA guanylyltransferase activity"/>
    <property type="evidence" value="ECO:0007669"/>
    <property type="project" value="TreeGrafter"/>
</dbReference>
<dbReference type="InterPro" id="IPR016130">
    <property type="entry name" value="Tyr_Pase_AS"/>
</dbReference>
<dbReference type="InterPro" id="IPR051029">
    <property type="entry name" value="mRNA_Capping_Enz/RNA_Phosphat"/>
</dbReference>
<protein>
    <submittedName>
        <fullName evidence="5">Uncharacterized protein</fullName>
    </submittedName>
</protein>
<evidence type="ECO:0000256" key="1">
    <source>
        <dbReference type="ARBA" id="ARBA00022801"/>
    </source>
</evidence>
<dbReference type="EMBL" id="OVEO01000003">
    <property type="protein sequence ID" value="SPQ94994.1"/>
    <property type="molecule type" value="Genomic_DNA"/>
</dbReference>
<dbReference type="Pfam" id="PF00782">
    <property type="entry name" value="DSPc"/>
    <property type="match status" value="1"/>
</dbReference>
<name>A0A3P3Y4G8_PLABS</name>
<dbReference type="PROSITE" id="PS00383">
    <property type="entry name" value="TYR_PHOSPHATASE_1"/>
    <property type="match status" value="1"/>
</dbReference>
<accession>A0A3P3Y4G8</accession>
<keyword evidence="5" id="KW-0496">Mitochondrion</keyword>
<evidence type="ECO:0000259" key="4">
    <source>
        <dbReference type="PROSITE" id="PS50056"/>
    </source>
</evidence>
<evidence type="ECO:0000313" key="6">
    <source>
        <dbReference type="Proteomes" id="UP000290189"/>
    </source>
</evidence>
<keyword evidence="2" id="KW-0904">Protein phosphatase</keyword>
<evidence type="ECO:0000259" key="3">
    <source>
        <dbReference type="PROSITE" id="PS50054"/>
    </source>
</evidence>
<dbReference type="InterPro" id="IPR000340">
    <property type="entry name" value="Dual-sp_phosphatase_cat-dom"/>
</dbReference>
<feature type="domain" description="Tyrosine specific protein phosphatases" evidence="4">
    <location>
        <begin position="121"/>
        <end position="189"/>
    </location>
</feature>
<dbReference type="Gene3D" id="3.90.190.10">
    <property type="entry name" value="Protein tyrosine phosphatase superfamily"/>
    <property type="match status" value="1"/>
</dbReference>
<geneLocation type="mitochondrion" evidence="5"/>
<dbReference type="InterPro" id="IPR003595">
    <property type="entry name" value="Tyr_Pase_cat"/>
</dbReference>
<dbReference type="SUPFAM" id="SSF52799">
    <property type="entry name" value="(Phosphotyrosine protein) phosphatases II"/>
    <property type="match status" value="1"/>
</dbReference>
<evidence type="ECO:0000256" key="2">
    <source>
        <dbReference type="ARBA" id="ARBA00022912"/>
    </source>
</evidence>
<proteinExistence type="predicted"/>
<dbReference type="InterPro" id="IPR000387">
    <property type="entry name" value="Tyr_Pase_dom"/>
</dbReference>
<dbReference type="PROSITE" id="PS50056">
    <property type="entry name" value="TYR_PHOSPHATASE_2"/>
    <property type="match status" value="1"/>
</dbReference>
<dbReference type="AlphaFoldDB" id="A0A3P3Y4G8"/>
<dbReference type="GO" id="GO:0004721">
    <property type="term" value="F:phosphoprotein phosphatase activity"/>
    <property type="evidence" value="ECO:0007669"/>
    <property type="project" value="UniProtKB-KW"/>
</dbReference>
<dbReference type="PANTHER" id="PTHR10367:SF25">
    <property type="entry name" value="DUAL SPECIFICITY PHOSPHATASE CATALYTIC DOMAIN PROTEIN (AFU_ORTHOLOGUE AFUA_1G03540)"/>
    <property type="match status" value="1"/>
</dbReference>
<dbReference type="PROSITE" id="PS50054">
    <property type="entry name" value="TYR_PHOSPHATASE_DUAL"/>
    <property type="match status" value="1"/>
</dbReference>